<comment type="caution">
    <text evidence="1">The sequence shown here is derived from an EMBL/GenBank/DDBJ whole genome shotgun (WGS) entry which is preliminary data.</text>
</comment>
<evidence type="ECO:0000313" key="1">
    <source>
        <dbReference type="EMBL" id="KAK6775059.1"/>
    </source>
</evidence>
<dbReference type="AlphaFoldDB" id="A0AAN8Y0S7"/>
<reference evidence="1 2" key="1">
    <citation type="submission" date="2024-02" db="EMBL/GenBank/DDBJ databases">
        <title>de novo genome assembly of Solanum bulbocastanum strain 11H21.</title>
        <authorList>
            <person name="Hosaka A.J."/>
        </authorList>
    </citation>
    <scope>NUCLEOTIDE SEQUENCE [LARGE SCALE GENOMIC DNA]</scope>
    <source>
        <tissue evidence="1">Young leaves</tissue>
    </source>
</reference>
<dbReference type="SUPFAM" id="SSF53756">
    <property type="entry name" value="UDP-Glycosyltransferase/glycogen phosphorylase"/>
    <property type="match status" value="1"/>
</dbReference>
<dbReference type="Gene3D" id="3.40.50.2000">
    <property type="entry name" value="Glycogen Phosphorylase B"/>
    <property type="match status" value="1"/>
</dbReference>
<name>A0AAN8Y0S7_SOLBU</name>
<organism evidence="1 2">
    <name type="scientific">Solanum bulbocastanum</name>
    <name type="common">Wild potato</name>
    <dbReference type="NCBI Taxonomy" id="147425"/>
    <lineage>
        <taxon>Eukaryota</taxon>
        <taxon>Viridiplantae</taxon>
        <taxon>Streptophyta</taxon>
        <taxon>Embryophyta</taxon>
        <taxon>Tracheophyta</taxon>
        <taxon>Spermatophyta</taxon>
        <taxon>Magnoliopsida</taxon>
        <taxon>eudicotyledons</taxon>
        <taxon>Gunneridae</taxon>
        <taxon>Pentapetalae</taxon>
        <taxon>asterids</taxon>
        <taxon>lamiids</taxon>
        <taxon>Solanales</taxon>
        <taxon>Solanaceae</taxon>
        <taxon>Solanoideae</taxon>
        <taxon>Solaneae</taxon>
        <taxon>Solanum</taxon>
    </lineage>
</organism>
<sequence>MAENSKKMHIAVFPWLAFGHMIPYLELSKLIAQKGHKISFISTPRNIDRLPILPPNLPLFKFCQTSDAPRGKVTGKCRSYHRCTL</sequence>
<evidence type="ECO:0000313" key="2">
    <source>
        <dbReference type="Proteomes" id="UP001371456"/>
    </source>
</evidence>
<gene>
    <name evidence="1" type="ORF">RDI58_026060</name>
</gene>
<proteinExistence type="predicted"/>
<keyword evidence="2" id="KW-1185">Reference proteome</keyword>
<accession>A0AAN8Y0S7</accession>
<dbReference type="EMBL" id="JBANQN010000011">
    <property type="protein sequence ID" value="KAK6775059.1"/>
    <property type="molecule type" value="Genomic_DNA"/>
</dbReference>
<dbReference type="Proteomes" id="UP001371456">
    <property type="component" value="Unassembled WGS sequence"/>
</dbReference>
<protein>
    <submittedName>
        <fullName evidence="1">Uncharacterized protein</fullName>
    </submittedName>
</protein>